<dbReference type="RefSeq" id="WP_319952691.1">
    <property type="nucleotide sequence ID" value="NZ_JAXAVX010000001.1"/>
</dbReference>
<organism evidence="12 13">
    <name type="scientific">Patulibacter brassicae</name>
    <dbReference type="NCBI Taxonomy" id="1705717"/>
    <lineage>
        <taxon>Bacteria</taxon>
        <taxon>Bacillati</taxon>
        <taxon>Actinomycetota</taxon>
        <taxon>Thermoleophilia</taxon>
        <taxon>Solirubrobacterales</taxon>
        <taxon>Patulibacteraceae</taxon>
        <taxon>Patulibacter</taxon>
    </lineage>
</organism>
<evidence type="ECO:0000256" key="10">
    <source>
        <dbReference type="ARBA" id="ARBA00024908"/>
    </source>
</evidence>
<evidence type="ECO:0000256" key="2">
    <source>
        <dbReference type="ARBA" id="ARBA00007599"/>
    </source>
</evidence>
<evidence type="ECO:0000256" key="7">
    <source>
        <dbReference type="ARBA" id="ARBA00022741"/>
    </source>
</evidence>
<dbReference type="InterPro" id="IPR027417">
    <property type="entry name" value="P-loop_NTPase"/>
</dbReference>
<evidence type="ECO:0000256" key="6">
    <source>
        <dbReference type="ARBA" id="ARBA00022723"/>
    </source>
</evidence>
<dbReference type="PANTHER" id="PTHR33540:SF2">
    <property type="entry name" value="TRNA THREONYLCARBAMOYLADENOSINE BIOSYNTHESIS PROTEIN TSAE"/>
    <property type="match status" value="1"/>
</dbReference>
<protein>
    <recommendedName>
        <fullName evidence="3">tRNA threonylcarbamoyladenosine biosynthesis protein TsaE</fullName>
    </recommendedName>
    <alternativeName>
        <fullName evidence="11">t(6)A37 threonylcarbamoyladenosine biosynthesis protein TsaE</fullName>
    </alternativeName>
</protein>
<keyword evidence="4" id="KW-0963">Cytoplasm</keyword>
<keyword evidence="5" id="KW-0819">tRNA processing</keyword>
<accession>A0ABU4VI89</accession>
<dbReference type="Pfam" id="PF02367">
    <property type="entry name" value="TsaE"/>
    <property type="match status" value="1"/>
</dbReference>
<dbReference type="NCBIfam" id="TIGR00150">
    <property type="entry name" value="T6A_YjeE"/>
    <property type="match status" value="1"/>
</dbReference>
<gene>
    <name evidence="12" type="primary">tsaE</name>
    <name evidence="12" type="ORF">SK069_02985</name>
</gene>
<evidence type="ECO:0000256" key="1">
    <source>
        <dbReference type="ARBA" id="ARBA00004496"/>
    </source>
</evidence>
<evidence type="ECO:0000256" key="8">
    <source>
        <dbReference type="ARBA" id="ARBA00022840"/>
    </source>
</evidence>
<keyword evidence="7" id="KW-0547">Nucleotide-binding</keyword>
<evidence type="ECO:0000256" key="9">
    <source>
        <dbReference type="ARBA" id="ARBA00022842"/>
    </source>
</evidence>
<evidence type="ECO:0000256" key="5">
    <source>
        <dbReference type="ARBA" id="ARBA00022694"/>
    </source>
</evidence>
<comment type="similarity">
    <text evidence="2">Belongs to the TsaE family.</text>
</comment>
<comment type="subcellular location">
    <subcellularLocation>
        <location evidence="1">Cytoplasm</location>
    </subcellularLocation>
</comment>
<keyword evidence="8" id="KW-0067">ATP-binding</keyword>
<proteinExistence type="inferred from homology"/>
<evidence type="ECO:0000313" key="12">
    <source>
        <dbReference type="EMBL" id="MDX8150545.1"/>
    </source>
</evidence>
<comment type="caution">
    <text evidence="12">The sequence shown here is derived from an EMBL/GenBank/DDBJ whole genome shotgun (WGS) entry which is preliminary data.</text>
</comment>
<sequence>MSAGEARPSGALRTATPAETERLGARIAVALRPGDVVLLRGDLGAGKTTLVRGVARALGAAGPVTSPTFALAHRYDLPEGRRVAHLDLYRLAGLGDEDEELVDEELDGGAIGLVEWPDAVAPLLGDRVRLEVDLHHDGGDGRRIELRWRP</sequence>
<comment type="function">
    <text evidence="10">Required for the formation of a threonylcarbamoyl group on adenosine at position 37 (t(6)A37) in tRNAs that read codons beginning with adenine. Is involved in the transfer of the threonylcarbamoyl moiety of threonylcarbamoyl-AMP (TC-AMP) to the N6 group of A37, together with TsaD and TsaB. TsaE seems to play an indirect role in the t(6)A biosynthesis pathway, possibly in regulating the core enzymatic function of TsaD.</text>
</comment>
<keyword evidence="9" id="KW-0460">Magnesium</keyword>
<dbReference type="Gene3D" id="3.40.50.300">
    <property type="entry name" value="P-loop containing nucleotide triphosphate hydrolases"/>
    <property type="match status" value="1"/>
</dbReference>
<keyword evidence="13" id="KW-1185">Reference proteome</keyword>
<evidence type="ECO:0000256" key="4">
    <source>
        <dbReference type="ARBA" id="ARBA00022490"/>
    </source>
</evidence>
<keyword evidence="6" id="KW-0479">Metal-binding</keyword>
<dbReference type="PANTHER" id="PTHR33540">
    <property type="entry name" value="TRNA THREONYLCARBAMOYLADENOSINE BIOSYNTHESIS PROTEIN TSAE"/>
    <property type="match status" value="1"/>
</dbReference>
<evidence type="ECO:0000256" key="11">
    <source>
        <dbReference type="ARBA" id="ARBA00032441"/>
    </source>
</evidence>
<dbReference type="SUPFAM" id="SSF52540">
    <property type="entry name" value="P-loop containing nucleoside triphosphate hydrolases"/>
    <property type="match status" value="1"/>
</dbReference>
<evidence type="ECO:0000313" key="13">
    <source>
        <dbReference type="Proteomes" id="UP001277761"/>
    </source>
</evidence>
<evidence type="ECO:0000256" key="3">
    <source>
        <dbReference type="ARBA" id="ARBA00019010"/>
    </source>
</evidence>
<dbReference type="InterPro" id="IPR003442">
    <property type="entry name" value="T6A_TsaE"/>
</dbReference>
<reference evidence="12 13" key="1">
    <citation type="submission" date="2023-11" db="EMBL/GenBank/DDBJ databases">
        <authorList>
            <person name="Xu M."/>
            <person name="Jiang T."/>
        </authorList>
    </citation>
    <scope>NUCLEOTIDE SEQUENCE [LARGE SCALE GENOMIC DNA]</scope>
    <source>
        <strain evidence="12 13">SD</strain>
    </source>
</reference>
<dbReference type="Proteomes" id="UP001277761">
    <property type="component" value="Unassembled WGS sequence"/>
</dbReference>
<dbReference type="EMBL" id="JAXAVX010000001">
    <property type="protein sequence ID" value="MDX8150545.1"/>
    <property type="molecule type" value="Genomic_DNA"/>
</dbReference>
<name>A0ABU4VI89_9ACTN</name>